<dbReference type="PANTHER" id="PTHR10819:SF3">
    <property type="entry name" value="PHOSPHOTRIESTERASE-RELATED PROTEIN"/>
    <property type="match status" value="1"/>
</dbReference>
<keyword evidence="1 4" id="KW-0479">Metal-binding</keyword>
<protein>
    <submittedName>
        <fullName evidence="6">Phosphotriesterase</fullName>
    </submittedName>
</protein>
<comment type="similarity">
    <text evidence="5">Belongs to the metallo-dependent hydrolases superfamily. Phosphotriesterase family.</text>
</comment>
<dbReference type="InterPro" id="IPR001559">
    <property type="entry name" value="Phosphotriesterase"/>
</dbReference>
<comment type="cofactor">
    <cofactor evidence="4">
        <name>a divalent metal cation</name>
        <dbReference type="ChEBI" id="CHEBI:60240"/>
    </cofactor>
    <text evidence="4">Binds 2 divalent metal cations per subunit.</text>
</comment>
<feature type="binding site" evidence="4">
    <location>
        <position position="30"/>
    </location>
    <ligand>
        <name>Zn(2+)</name>
        <dbReference type="ChEBI" id="CHEBI:29105"/>
        <label>1</label>
    </ligand>
</feature>
<name>A0AAU8DUS9_9ACTN</name>
<evidence type="ECO:0000313" key="6">
    <source>
        <dbReference type="EMBL" id="XCG64614.1"/>
    </source>
</evidence>
<dbReference type="InterPro" id="IPR032466">
    <property type="entry name" value="Metal_Hydrolase"/>
</dbReference>
<feature type="binding site" description="via carbamate group" evidence="4">
    <location>
        <position position="135"/>
    </location>
    <ligand>
        <name>Zn(2+)</name>
        <dbReference type="ChEBI" id="CHEBI:29105"/>
        <label>2</label>
    </ligand>
</feature>
<evidence type="ECO:0000256" key="5">
    <source>
        <dbReference type="PROSITE-ProRule" id="PRU00679"/>
    </source>
</evidence>
<dbReference type="Gene3D" id="3.20.20.140">
    <property type="entry name" value="Metal-dependent hydrolases"/>
    <property type="match status" value="1"/>
</dbReference>
<dbReference type="PROSITE" id="PS51347">
    <property type="entry name" value="PHOSPHOTRIESTERASE_2"/>
    <property type="match status" value="1"/>
</dbReference>
<organism evidence="6">
    <name type="scientific">Nakamurella sp. A5-74</name>
    <dbReference type="NCBI Taxonomy" id="3158264"/>
    <lineage>
        <taxon>Bacteria</taxon>
        <taxon>Bacillati</taxon>
        <taxon>Actinomycetota</taxon>
        <taxon>Actinomycetes</taxon>
        <taxon>Nakamurellales</taxon>
        <taxon>Nakamurellaceae</taxon>
        <taxon>Nakamurella</taxon>
    </lineage>
</organism>
<dbReference type="RefSeq" id="WP_353650227.1">
    <property type="nucleotide sequence ID" value="NZ_CP159218.1"/>
</dbReference>
<sequence>MGASNDGAVARTVLGDVPARTLGVTNAHDHLMFASPLLPGQELDDPVAARRELDRFAAAGGRTVVQWTPAGLGRGLAVLPELSRSSGVTVIAATGRHRAEHHPPAGRVNDRVDDELLLERFLADLSAPVPCGIIKVGTGFHHIDDWERQSLTAAAEASRTTGCSVAVHLELGTAGLDVVNELTSNGVPPGSVILGHVGRNPDPAYQADLAATGVLLCFDGPSRANHATDWRLVESMRALAAAGHLGQLLLGGDTTTAAARSVDSGPGMPALLTRTAGAIGEALGPSAVQAILVENPMSAFAWQRPQA</sequence>
<dbReference type="EMBL" id="CP159218">
    <property type="protein sequence ID" value="XCG64614.1"/>
    <property type="molecule type" value="Genomic_DNA"/>
</dbReference>
<feature type="binding site" evidence="4">
    <location>
        <position position="28"/>
    </location>
    <ligand>
        <name>Zn(2+)</name>
        <dbReference type="ChEBI" id="CHEBI:29105"/>
        <label>1</label>
    </ligand>
</feature>
<dbReference type="AlphaFoldDB" id="A0AAU8DUS9"/>
<dbReference type="GO" id="GO:0008270">
    <property type="term" value="F:zinc ion binding"/>
    <property type="evidence" value="ECO:0007669"/>
    <property type="project" value="InterPro"/>
</dbReference>
<dbReference type="SUPFAM" id="SSF51556">
    <property type="entry name" value="Metallo-dependent hydrolases"/>
    <property type="match status" value="1"/>
</dbReference>
<dbReference type="PANTHER" id="PTHR10819">
    <property type="entry name" value="PHOSPHOTRIESTERASE-RELATED"/>
    <property type="match status" value="1"/>
</dbReference>
<reference evidence="6" key="1">
    <citation type="submission" date="2024-05" db="EMBL/GenBank/DDBJ databases">
        <authorList>
            <person name="Cai S.Y."/>
            <person name="Jin L.M."/>
            <person name="Li H.R."/>
        </authorList>
    </citation>
    <scope>NUCLEOTIDE SEQUENCE</scope>
    <source>
        <strain evidence="6">A5-74</strain>
    </source>
</reference>
<proteinExistence type="inferred from homology"/>
<dbReference type="PIRSF" id="PIRSF016839">
    <property type="entry name" value="PhP"/>
    <property type="match status" value="1"/>
</dbReference>
<evidence type="ECO:0000256" key="2">
    <source>
        <dbReference type="ARBA" id="ARBA00022801"/>
    </source>
</evidence>
<feature type="binding site" evidence="4">
    <location>
        <position position="168"/>
    </location>
    <ligand>
        <name>Zn(2+)</name>
        <dbReference type="ChEBI" id="CHEBI:29105"/>
        <label>2</label>
    </ligand>
</feature>
<gene>
    <name evidence="6" type="ORF">ABLG96_04570</name>
</gene>
<dbReference type="GO" id="GO:0016787">
    <property type="term" value="F:hydrolase activity"/>
    <property type="evidence" value="ECO:0007669"/>
    <property type="project" value="UniProtKB-KW"/>
</dbReference>
<evidence type="ECO:0000256" key="1">
    <source>
        <dbReference type="ARBA" id="ARBA00022723"/>
    </source>
</evidence>
<feature type="modified residue" description="N6-carboxylysine" evidence="3 5">
    <location>
        <position position="135"/>
    </location>
</feature>
<evidence type="ECO:0000256" key="4">
    <source>
        <dbReference type="PIRSR" id="PIRSR601559-51"/>
    </source>
</evidence>
<evidence type="ECO:0000256" key="3">
    <source>
        <dbReference type="PIRSR" id="PIRSR601559-50"/>
    </source>
</evidence>
<accession>A0AAU8DUS9</accession>
<feature type="binding site" evidence="4">
    <location>
        <position position="196"/>
    </location>
    <ligand>
        <name>Zn(2+)</name>
        <dbReference type="ChEBI" id="CHEBI:29105"/>
        <label>2</label>
    </ligand>
</feature>
<feature type="binding site" evidence="4">
    <location>
        <position position="253"/>
    </location>
    <ligand>
        <name>Zn(2+)</name>
        <dbReference type="ChEBI" id="CHEBI:29105"/>
        <label>1</label>
    </ligand>
</feature>
<feature type="binding site" description="via carbamate group" evidence="4">
    <location>
        <position position="135"/>
    </location>
    <ligand>
        <name>Zn(2+)</name>
        <dbReference type="ChEBI" id="CHEBI:29105"/>
        <label>1</label>
    </ligand>
</feature>
<keyword evidence="2" id="KW-0378">Hydrolase</keyword>
<dbReference type="Pfam" id="PF02126">
    <property type="entry name" value="PTE"/>
    <property type="match status" value="1"/>
</dbReference>